<dbReference type="Pfam" id="PF06271">
    <property type="entry name" value="RDD"/>
    <property type="match status" value="1"/>
</dbReference>
<evidence type="ECO:0000256" key="2">
    <source>
        <dbReference type="ARBA" id="ARBA00022692"/>
    </source>
</evidence>
<evidence type="ECO:0000259" key="6">
    <source>
        <dbReference type="Pfam" id="PF06271"/>
    </source>
</evidence>
<dbReference type="PANTHER" id="PTHR38480:SF1">
    <property type="entry name" value="SLR0254 PROTEIN"/>
    <property type="match status" value="1"/>
</dbReference>
<keyword evidence="4 5" id="KW-0472">Membrane</keyword>
<keyword evidence="2 5" id="KW-0812">Transmembrane</keyword>
<evidence type="ECO:0000256" key="1">
    <source>
        <dbReference type="ARBA" id="ARBA00004141"/>
    </source>
</evidence>
<dbReference type="RefSeq" id="WP_179006853.1">
    <property type="nucleotide sequence ID" value="NZ_JBHSCO010000004.1"/>
</dbReference>
<feature type="transmembrane region" description="Helical" evidence="5">
    <location>
        <begin position="57"/>
        <end position="79"/>
    </location>
</feature>
<name>A0ABV8W646_9FLAO</name>
<dbReference type="PANTHER" id="PTHR38480">
    <property type="entry name" value="SLR0254 PROTEIN"/>
    <property type="match status" value="1"/>
</dbReference>
<accession>A0ABV8W646</accession>
<dbReference type="InterPro" id="IPR010432">
    <property type="entry name" value="RDD"/>
</dbReference>
<proteinExistence type="predicted"/>
<dbReference type="Proteomes" id="UP001595719">
    <property type="component" value="Unassembled WGS sequence"/>
</dbReference>
<keyword evidence="8" id="KW-1185">Reference proteome</keyword>
<gene>
    <name evidence="7" type="ORF">ACFOY0_14150</name>
</gene>
<evidence type="ECO:0000256" key="4">
    <source>
        <dbReference type="ARBA" id="ARBA00023136"/>
    </source>
</evidence>
<evidence type="ECO:0000256" key="3">
    <source>
        <dbReference type="ARBA" id="ARBA00022989"/>
    </source>
</evidence>
<dbReference type="EMBL" id="JBHSCO010000004">
    <property type="protein sequence ID" value="MFC4392136.1"/>
    <property type="molecule type" value="Genomic_DNA"/>
</dbReference>
<comment type="caution">
    <text evidence="7">The sequence shown here is derived from an EMBL/GenBank/DDBJ whole genome shotgun (WGS) entry which is preliminary data.</text>
</comment>
<evidence type="ECO:0000313" key="7">
    <source>
        <dbReference type="EMBL" id="MFC4392136.1"/>
    </source>
</evidence>
<sequence>MIPEKIATKPNLTKRILAGLIDYTLLIGVTIVMFIYFGEKVQNNYELHDFPALANALIWFGYLIGFEVKFGGTLGNLVFDLQVVSIKDNNSTSLTLGQSFIRHLFDFFDLWFFGLLAILLIKNTKYNQRLGDLCAQTIVIDTKDDQQFYKRFI</sequence>
<organism evidence="7 8">
    <name type="scientific">Flavobacterium quisquiliarum</name>
    <dbReference type="NCBI Taxonomy" id="1834436"/>
    <lineage>
        <taxon>Bacteria</taxon>
        <taxon>Pseudomonadati</taxon>
        <taxon>Bacteroidota</taxon>
        <taxon>Flavobacteriia</taxon>
        <taxon>Flavobacteriales</taxon>
        <taxon>Flavobacteriaceae</taxon>
        <taxon>Flavobacterium</taxon>
    </lineage>
</organism>
<feature type="domain" description="RDD" evidence="6">
    <location>
        <begin position="10"/>
        <end position="135"/>
    </location>
</feature>
<feature type="transmembrane region" description="Helical" evidence="5">
    <location>
        <begin position="100"/>
        <end position="121"/>
    </location>
</feature>
<protein>
    <submittedName>
        <fullName evidence="7">RDD family protein</fullName>
    </submittedName>
</protein>
<reference evidence="8" key="1">
    <citation type="journal article" date="2019" name="Int. J. Syst. Evol. Microbiol.">
        <title>The Global Catalogue of Microorganisms (GCM) 10K type strain sequencing project: providing services to taxonomists for standard genome sequencing and annotation.</title>
        <authorList>
            <consortium name="The Broad Institute Genomics Platform"/>
            <consortium name="The Broad Institute Genome Sequencing Center for Infectious Disease"/>
            <person name="Wu L."/>
            <person name="Ma J."/>
        </authorList>
    </citation>
    <scope>NUCLEOTIDE SEQUENCE [LARGE SCALE GENOMIC DNA]</scope>
    <source>
        <strain evidence="8">CGMCC 1.15345</strain>
    </source>
</reference>
<comment type="subcellular location">
    <subcellularLocation>
        <location evidence="1">Membrane</location>
        <topology evidence="1">Multi-pass membrane protein</topology>
    </subcellularLocation>
</comment>
<feature type="transmembrane region" description="Helical" evidence="5">
    <location>
        <begin position="16"/>
        <end position="37"/>
    </location>
</feature>
<evidence type="ECO:0000313" key="8">
    <source>
        <dbReference type="Proteomes" id="UP001595719"/>
    </source>
</evidence>
<evidence type="ECO:0000256" key="5">
    <source>
        <dbReference type="SAM" id="Phobius"/>
    </source>
</evidence>
<keyword evidence="3 5" id="KW-1133">Transmembrane helix</keyword>